<comment type="caution">
    <text evidence="7">The sequence shown here is derived from an EMBL/GenBank/DDBJ whole genome shotgun (WGS) entry which is preliminary data.</text>
</comment>
<dbReference type="Proteomes" id="UP000324585">
    <property type="component" value="Unassembled WGS sequence"/>
</dbReference>
<dbReference type="GO" id="GO:0030906">
    <property type="term" value="C:retromer, cargo-selective complex"/>
    <property type="evidence" value="ECO:0007669"/>
    <property type="project" value="InterPro"/>
</dbReference>
<dbReference type="Gene3D" id="1.25.40.660">
    <property type="entry name" value="Vacuolar protein sorting-associated protein 35, helical subcomplex Vps35-C"/>
    <property type="match status" value="1"/>
</dbReference>
<name>A0A5J4Z7G9_PORPP</name>
<dbReference type="EMBL" id="VRMN01000001">
    <property type="protein sequence ID" value="KAA8498934.1"/>
    <property type="molecule type" value="Genomic_DNA"/>
</dbReference>
<dbReference type="GO" id="GO:0005829">
    <property type="term" value="C:cytosol"/>
    <property type="evidence" value="ECO:0007669"/>
    <property type="project" value="GOC"/>
</dbReference>
<feature type="region of interest" description="Disordered" evidence="6">
    <location>
        <begin position="512"/>
        <end position="539"/>
    </location>
</feature>
<keyword evidence="8" id="KW-1185">Reference proteome</keyword>
<dbReference type="OrthoDB" id="5158at2759"/>
<comment type="similarity">
    <text evidence="2">Belongs to the VPS35 family.</text>
</comment>
<protein>
    <submittedName>
        <fullName evidence="7">Vacuolar protein sorting-associated protein 35B</fullName>
    </submittedName>
</protein>
<evidence type="ECO:0000313" key="7">
    <source>
        <dbReference type="EMBL" id="KAA8498934.1"/>
    </source>
</evidence>
<accession>A0A5J4Z7G9</accession>
<evidence type="ECO:0000256" key="6">
    <source>
        <dbReference type="SAM" id="MobiDB-lite"/>
    </source>
</evidence>
<dbReference type="PANTHER" id="PTHR11099">
    <property type="entry name" value="VACUOLAR SORTING PROTEIN 35"/>
    <property type="match status" value="1"/>
</dbReference>
<evidence type="ECO:0000256" key="4">
    <source>
        <dbReference type="ARBA" id="ARBA00022927"/>
    </source>
</evidence>
<dbReference type="InterPro" id="IPR005378">
    <property type="entry name" value="Vps35"/>
</dbReference>
<reference evidence="8" key="1">
    <citation type="journal article" date="2019" name="Nat. Commun.">
        <title>Expansion of phycobilisome linker gene families in mesophilic red algae.</title>
        <authorList>
            <person name="Lee J."/>
            <person name="Kim D."/>
            <person name="Bhattacharya D."/>
            <person name="Yoon H.S."/>
        </authorList>
    </citation>
    <scope>NUCLEOTIDE SEQUENCE [LARGE SCALE GENOMIC DNA]</scope>
    <source>
        <strain evidence="8">CCMP 1328</strain>
    </source>
</reference>
<keyword evidence="5" id="KW-0472">Membrane</keyword>
<comment type="subcellular location">
    <subcellularLocation>
        <location evidence="1">Membrane</location>
        <topology evidence="1">Peripheral membrane protein</topology>
    </subcellularLocation>
</comment>
<dbReference type="AlphaFoldDB" id="A0A5J4Z7G9"/>
<evidence type="ECO:0000313" key="8">
    <source>
        <dbReference type="Proteomes" id="UP000324585"/>
    </source>
</evidence>
<evidence type="ECO:0000256" key="1">
    <source>
        <dbReference type="ARBA" id="ARBA00004170"/>
    </source>
</evidence>
<sequence length="1020" mass="112593">MPKNPDAADAAAPCQQRSVSAPAKWNTALDTDVQLNKSHGSNCTFVQSLLFAKRWTSRKRRLSPTVSAIERASGSEESFCAAANALAHTRKRARTLAERPFLLAAGGIMSAIQLSGDESRLHREASANVRLKAQRLRAALAADLTDDALVAAADVALELKAGTAASALSPKLYYDVYLAVTGELRVLEAYLYELARSGVSMLEVYEKVQATPAAIPRLYMMITVASVFVKSMQKDVHDMLGDLTEMCRAVQHSVRGLFLRAYLVQAMKDKLPDEEDSTPSSGASSAAAATPALPTTAPKAPEAIEFLLANFAVMNRLWVRMQHDSPTVRNDAKSRERRDLRLLVGSNISTLSRLSSLSFERFKGIVLPFLCDQIVRCGDATAQEYLADCIVQVFPDEFLLQTIHEFLSMCSKVSERVNMRSIISSLSTRLSRFASSNSTDSYLASTSLAFEAFREWLPVIMEYNVDSMSKSDMLGIYLSVLQFALKAHPDKLEYVDNVFALCVKVLSRGSAKPQSHSADASSPRAQKSSADPATGASTKTLGTAPDVLSEFSQEETLVFQILSAPLSAHQSIPVALQLKQFPELVAFLCFRTRQRAAAALLQCQPHYTPCIALTQELHVLFNFIAPLLDDGVQSKSDDTESGTDSVSAAVYHPYLFPREQATSSRVGASPAVPAASAIAPREDESLVRIRVMVDECERLVSKVIYLIDSPNVLHRYNMYRTLRTRLRISSHLGWGVMTLPTLIYNCFSLVLDADETKVRQRDSGKDVGPCPDVEAVLQFLTELLVEYAPLREECALQLYCQAAVTASRCKSLPLANRSVVLEYFSNALSLHETSRELSSSNRQFLSLIKLVSTLQHLNTLRGLDAEDYAVLSNRMVRYAHNLLARAEQVLALSACTLLFWNPVQDAANSAERTESISQMSEQVLNVIGLAMASSRRCLSNGEQALCLIDILVRCVYLIEAGCDRIRERGFVRELIGTIHAVLDFNVKKSSAVYKLCMSRLHRSVSYMRRKPEIFDFVVHE</sequence>
<evidence type="ECO:0000256" key="3">
    <source>
        <dbReference type="ARBA" id="ARBA00022448"/>
    </source>
</evidence>
<dbReference type="OMA" id="YIRSREY"/>
<dbReference type="GO" id="GO:0005770">
    <property type="term" value="C:late endosome"/>
    <property type="evidence" value="ECO:0007669"/>
    <property type="project" value="TreeGrafter"/>
</dbReference>
<proteinExistence type="inferred from homology"/>
<evidence type="ECO:0000256" key="5">
    <source>
        <dbReference type="ARBA" id="ARBA00023136"/>
    </source>
</evidence>
<dbReference type="Pfam" id="PF03635">
    <property type="entry name" value="Vps35"/>
    <property type="match status" value="1"/>
</dbReference>
<gene>
    <name evidence="7" type="ORF">FVE85_6519</name>
</gene>
<feature type="compositionally biased region" description="Low complexity" evidence="6">
    <location>
        <begin position="278"/>
        <end position="294"/>
    </location>
</feature>
<evidence type="ECO:0000256" key="2">
    <source>
        <dbReference type="ARBA" id="ARBA00006536"/>
    </source>
</evidence>
<dbReference type="PANTHER" id="PTHR11099:SF0">
    <property type="entry name" value="VACUOLAR PROTEIN SORTING-ASSOCIATED PROTEIN 35"/>
    <property type="match status" value="1"/>
</dbReference>
<dbReference type="GO" id="GO:0006886">
    <property type="term" value="P:intracellular protein transport"/>
    <property type="evidence" value="ECO:0007669"/>
    <property type="project" value="TreeGrafter"/>
</dbReference>
<keyword evidence="4" id="KW-0653">Protein transport</keyword>
<organism evidence="7 8">
    <name type="scientific">Porphyridium purpureum</name>
    <name type="common">Red alga</name>
    <name type="synonym">Porphyridium cruentum</name>
    <dbReference type="NCBI Taxonomy" id="35688"/>
    <lineage>
        <taxon>Eukaryota</taxon>
        <taxon>Rhodophyta</taxon>
        <taxon>Bangiophyceae</taxon>
        <taxon>Porphyridiales</taxon>
        <taxon>Porphyridiaceae</taxon>
        <taxon>Porphyridium</taxon>
    </lineage>
</organism>
<keyword evidence="3" id="KW-0813">Transport</keyword>
<feature type="region of interest" description="Disordered" evidence="6">
    <location>
        <begin position="272"/>
        <end position="294"/>
    </location>
</feature>
<dbReference type="GO" id="GO:0042147">
    <property type="term" value="P:retrograde transport, endosome to Golgi"/>
    <property type="evidence" value="ECO:0007669"/>
    <property type="project" value="InterPro"/>
</dbReference>
<dbReference type="InterPro" id="IPR042491">
    <property type="entry name" value="Vps35_C"/>
</dbReference>